<evidence type="ECO:0000313" key="10">
    <source>
        <dbReference type="EMBL" id="TRY17223.1"/>
    </source>
</evidence>
<keyword evidence="2" id="KW-1003">Cell membrane</keyword>
<feature type="transmembrane region" description="Helical" evidence="9">
    <location>
        <begin position="206"/>
        <end position="232"/>
    </location>
</feature>
<feature type="transmembrane region" description="Helical" evidence="9">
    <location>
        <begin position="294"/>
        <end position="315"/>
    </location>
</feature>
<feature type="transmembrane region" description="Helical" evidence="9">
    <location>
        <begin position="327"/>
        <end position="350"/>
    </location>
</feature>
<evidence type="ECO:0000256" key="5">
    <source>
        <dbReference type="ARBA" id="ARBA00022989"/>
    </source>
</evidence>
<keyword evidence="6 9" id="KW-0472">Membrane</keyword>
<dbReference type="OrthoDB" id="9774600at2"/>
<keyword evidence="11" id="KW-1185">Reference proteome</keyword>
<dbReference type="GO" id="GO:0005886">
    <property type="term" value="C:plasma membrane"/>
    <property type="evidence" value="ECO:0007669"/>
    <property type="project" value="UniProtKB-SubCell"/>
</dbReference>
<dbReference type="Proteomes" id="UP000317638">
    <property type="component" value="Unassembled WGS sequence"/>
</dbReference>
<evidence type="ECO:0000256" key="2">
    <source>
        <dbReference type="ARBA" id="ARBA00022475"/>
    </source>
</evidence>
<keyword evidence="5 9" id="KW-1133">Transmembrane helix</keyword>
<feature type="transmembrane region" description="Helical" evidence="9">
    <location>
        <begin position="402"/>
        <end position="427"/>
    </location>
</feature>
<evidence type="ECO:0000313" key="11">
    <source>
        <dbReference type="Proteomes" id="UP000317638"/>
    </source>
</evidence>
<accession>A0A553JXQ2</accession>
<evidence type="ECO:0000256" key="4">
    <source>
        <dbReference type="ARBA" id="ARBA00022692"/>
    </source>
</evidence>
<feature type="transmembrane region" description="Helical" evidence="9">
    <location>
        <begin position="54"/>
        <end position="74"/>
    </location>
</feature>
<feature type="transmembrane region" description="Helical" evidence="9">
    <location>
        <begin position="371"/>
        <end position="390"/>
    </location>
</feature>
<evidence type="ECO:0000256" key="9">
    <source>
        <dbReference type="SAM" id="Phobius"/>
    </source>
</evidence>
<evidence type="ECO:0000256" key="6">
    <source>
        <dbReference type="ARBA" id="ARBA00023136"/>
    </source>
</evidence>
<protein>
    <submittedName>
        <fullName evidence="10">DUF2029 domain-containing protein</fullName>
    </submittedName>
</protein>
<keyword evidence="3" id="KW-0808">Transferase</keyword>
<dbReference type="Pfam" id="PF09594">
    <property type="entry name" value="GT87"/>
    <property type="match status" value="1"/>
</dbReference>
<reference evidence="10 11" key="1">
    <citation type="submission" date="2019-07" db="EMBL/GenBank/DDBJ databases">
        <authorList>
            <person name="Zhou L.-Y."/>
        </authorList>
    </citation>
    <scope>NUCLEOTIDE SEQUENCE [LARGE SCALE GENOMIC DNA]</scope>
    <source>
        <strain evidence="10 11">YIM 101269</strain>
    </source>
</reference>
<proteinExistence type="inferred from homology"/>
<comment type="subcellular location">
    <subcellularLocation>
        <location evidence="1">Cell membrane</location>
        <topology evidence="1">Multi-pass membrane protein</topology>
    </subcellularLocation>
</comment>
<feature type="transmembrane region" description="Helical" evidence="9">
    <location>
        <begin position="238"/>
        <end position="256"/>
    </location>
</feature>
<feature type="transmembrane region" description="Helical" evidence="9">
    <location>
        <begin position="160"/>
        <end position="176"/>
    </location>
</feature>
<dbReference type="GO" id="GO:0016758">
    <property type="term" value="F:hexosyltransferase activity"/>
    <property type="evidence" value="ECO:0007669"/>
    <property type="project" value="InterPro"/>
</dbReference>
<dbReference type="EMBL" id="VKKG01000005">
    <property type="protein sequence ID" value="TRY17223.1"/>
    <property type="molecule type" value="Genomic_DNA"/>
</dbReference>
<organism evidence="10 11">
    <name type="scientific">Tessaracoccus rhinocerotis</name>
    <dbReference type="NCBI Taxonomy" id="1689449"/>
    <lineage>
        <taxon>Bacteria</taxon>
        <taxon>Bacillati</taxon>
        <taxon>Actinomycetota</taxon>
        <taxon>Actinomycetes</taxon>
        <taxon>Propionibacteriales</taxon>
        <taxon>Propionibacteriaceae</taxon>
        <taxon>Tessaracoccus</taxon>
    </lineage>
</organism>
<dbReference type="InterPro" id="IPR018584">
    <property type="entry name" value="GT87"/>
</dbReference>
<evidence type="ECO:0000256" key="1">
    <source>
        <dbReference type="ARBA" id="ARBA00004651"/>
    </source>
</evidence>
<name>A0A553JXQ2_9ACTN</name>
<feature type="region of interest" description="Disordered" evidence="8">
    <location>
        <begin position="1"/>
        <end position="45"/>
    </location>
</feature>
<sequence>MADAQRQRPQASLSPHVEPGRAATGGGRNAGAIGSRAMTDQPAEPATKTSARSWVGWLVAASTALVVLLLAQPVGLDLKVYREGARIALQGGQGLYAPYLGPVGDPGLPFTYPPFAALLFAPLALVPFEATYVVMTALSVTLIHLVSCRIMDRLRAAGRFGRVPAWALTPFLLISAPFLDTLTYGQVNVILLAACYLTASQARWPWLFGVAVGVTAGVKLTPLALLLLPLALWKWRTILVAGATFAGTQLLGLLVFPAQSVEYWGHVIWDPTRVGATDYIDNLSLRGILERAGFGFPAWAVAVGLAIVLAGVAIYRARDQLPEQSLGFAAGCMLLISPVSWVHHFVWWPVIASGWAPSDRRATSGSLGAAALRKIALALLILPLVASPKILMKLAGVDETSIFYIVGVVLSALPAVGILLGTAINAFRPGRGEQPRAEAG</sequence>
<comment type="similarity">
    <text evidence="7">Belongs to the glycosyltransferase 87 family.</text>
</comment>
<gene>
    <name evidence="10" type="ORF">FOJ82_11725</name>
</gene>
<evidence type="ECO:0000256" key="7">
    <source>
        <dbReference type="ARBA" id="ARBA00024033"/>
    </source>
</evidence>
<dbReference type="AlphaFoldDB" id="A0A553JXQ2"/>
<keyword evidence="4 9" id="KW-0812">Transmembrane</keyword>
<evidence type="ECO:0000256" key="3">
    <source>
        <dbReference type="ARBA" id="ARBA00022679"/>
    </source>
</evidence>
<feature type="transmembrane region" description="Helical" evidence="9">
    <location>
        <begin position="115"/>
        <end position="148"/>
    </location>
</feature>
<comment type="caution">
    <text evidence="10">The sequence shown here is derived from an EMBL/GenBank/DDBJ whole genome shotgun (WGS) entry which is preliminary data.</text>
</comment>
<evidence type="ECO:0000256" key="8">
    <source>
        <dbReference type="SAM" id="MobiDB-lite"/>
    </source>
</evidence>